<evidence type="ECO:0000313" key="6">
    <source>
        <dbReference type="Proteomes" id="UP000024533"/>
    </source>
</evidence>
<feature type="domain" description="Alpha/beta hydrolase fold-3" evidence="4">
    <location>
        <begin position="36"/>
        <end position="146"/>
    </location>
</feature>
<organism evidence="5 6">
    <name type="scientific">Trichophyton interdigitale (strain MR816)</name>
    <dbReference type="NCBI Taxonomy" id="1215338"/>
    <lineage>
        <taxon>Eukaryota</taxon>
        <taxon>Fungi</taxon>
        <taxon>Dikarya</taxon>
        <taxon>Ascomycota</taxon>
        <taxon>Pezizomycotina</taxon>
        <taxon>Eurotiomycetes</taxon>
        <taxon>Eurotiomycetidae</taxon>
        <taxon>Onygenales</taxon>
        <taxon>Arthrodermataceae</taxon>
        <taxon>Trichophyton</taxon>
    </lineage>
</organism>
<dbReference type="PANTHER" id="PTHR48081:SF33">
    <property type="entry name" value="KYNURENINE FORMAMIDASE"/>
    <property type="match status" value="1"/>
</dbReference>
<keyword evidence="2 3" id="KW-0823">Tryptophan catabolism</keyword>
<sequence>MADSGYEKYSYGEHYLQNVYVHIPPSPAPANTGYWIVYIHGGAWRDPDILAPSFKATQDHLLSDSSVSSSIAGIASIDYRLSAHPNHPQDANSLKASEYRNAKHPEHIHDVRDGLALLQTKYGFGERYVLAGHSCGGTMAFQVVMNRVLGAGEVVRPLAVVSVAGVTNLAGLVQEKAHIGAYREFVTGAFGDEADGKVWGAVSPAVDGEGAGGVVDSWKNGRVVVMGFSVNDEALPGSQLGFMKGTVDAWVAAAGGDAGAERRVRIVEDMVETHDGMWINGKEVAGVIAIGIRELKDMHV</sequence>
<dbReference type="STRING" id="1215338.A0A059JK56"/>
<dbReference type="GO" id="GO:0004061">
    <property type="term" value="F:arylformamidase activity"/>
    <property type="evidence" value="ECO:0007669"/>
    <property type="project" value="UniProtKB-UniRule"/>
</dbReference>
<evidence type="ECO:0000313" key="5">
    <source>
        <dbReference type="EMBL" id="KDB28063.1"/>
    </source>
</evidence>
<protein>
    <recommendedName>
        <fullName evidence="3">Kynurenine formamidase</fullName>
        <shortName evidence="3">KFA</shortName>
        <shortName evidence="3">KFase</shortName>
        <ecNumber evidence="3">3.5.1.9</ecNumber>
    </recommendedName>
    <alternativeName>
        <fullName evidence="3">Arylformamidase</fullName>
    </alternativeName>
    <alternativeName>
        <fullName evidence="3">N-formylkynurenine formamidase</fullName>
        <shortName evidence="3">FKF</shortName>
    </alternativeName>
</protein>
<comment type="function">
    <text evidence="3">Catalyzes the hydrolysis of N-formyl-L-kynurenine to L-kynurenine, the second step in the kynurenine pathway of tryptophan degradation. Kynurenine may be further oxidized to nicotinic acid, NAD(H) and NADP(H). Required for elimination of toxic metabolites.</text>
</comment>
<dbReference type="EMBL" id="AOKY01000019">
    <property type="protein sequence ID" value="KDB28063.1"/>
    <property type="molecule type" value="Genomic_DNA"/>
</dbReference>
<dbReference type="EC" id="3.5.1.9" evidence="3"/>
<evidence type="ECO:0000256" key="2">
    <source>
        <dbReference type="ARBA" id="ARBA00023079"/>
    </source>
</evidence>
<dbReference type="Gene3D" id="3.40.50.1820">
    <property type="entry name" value="alpha/beta hydrolase"/>
    <property type="match status" value="1"/>
</dbReference>
<dbReference type="HAMAP" id="MF_03014">
    <property type="entry name" value="KFase"/>
    <property type="match status" value="1"/>
</dbReference>
<evidence type="ECO:0000256" key="3">
    <source>
        <dbReference type="HAMAP-Rule" id="MF_03014"/>
    </source>
</evidence>
<dbReference type="GO" id="GO:0034354">
    <property type="term" value="P:'de novo' NAD+ biosynthetic process from L-tryptophan"/>
    <property type="evidence" value="ECO:0007669"/>
    <property type="project" value="UniProtKB-UniRule"/>
</dbReference>
<dbReference type="InterPro" id="IPR050300">
    <property type="entry name" value="GDXG_lipolytic_enzyme"/>
</dbReference>
<comment type="caution">
    <text evidence="5">The sequence shown here is derived from an EMBL/GenBank/DDBJ whole genome shotgun (WGS) entry which is preliminary data.</text>
</comment>
<comment type="subunit">
    <text evidence="3">Homodimer.</text>
</comment>
<dbReference type="ESTHER" id="9euro-a0a059jk56">
    <property type="family name" value="Kynurenine-formamidase"/>
</dbReference>
<dbReference type="InterPro" id="IPR013094">
    <property type="entry name" value="AB_hydrolase_3"/>
</dbReference>
<dbReference type="Proteomes" id="UP000024533">
    <property type="component" value="Unassembled WGS sequence"/>
</dbReference>
<proteinExistence type="inferred from homology"/>
<dbReference type="UniPathway" id="UPA00333">
    <property type="reaction ID" value="UER00454"/>
</dbReference>
<reference evidence="5 6" key="1">
    <citation type="submission" date="2014-02" db="EMBL/GenBank/DDBJ databases">
        <title>The Genome Sequence of Trichophyton interdigitale MR816.</title>
        <authorList>
            <consortium name="The Broad Institute Genomics Platform"/>
            <person name="Cuomo C.A."/>
            <person name="White T.C."/>
            <person name="Graser Y."/>
            <person name="Martinez-Rossi N."/>
            <person name="Heitman J."/>
            <person name="Young S.K."/>
            <person name="Zeng Q."/>
            <person name="Gargeya S."/>
            <person name="Abouelleil A."/>
            <person name="Alvarado L."/>
            <person name="Chapman S.B."/>
            <person name="Gainer-Dewar J."/>
            <person name="Goldberg J."/>
            <person name="Griggs A."/>
            <person name="Gujja S."/>
            <person name="Hansen M."/>
            <person name="Howarth C."/>
            <person name="Imamovic A."/>
            <person name="Larimer J."/>
            <person name="Martinez D."/>
            <person name="Murphy C."/>
            <person name="Pearson M.D."/>
            <person name="Persinoti G."/>
            <person name="Poon T."/>
            <person name="Priest M."/>
            <person name="Roberts A.D."/>
            <person name="Saif S."/>
            <person name="Shea T.D."/>
            <person name="Sykes S.N."/>
            <person name="Wortman J."/>
            <person name="Nusbaum C."/>
            <person name="Birren B."/>
        </authorList>
    </citation>
    <scope>NUCLEOTIDE SEQUENCE [LARGE SCALE GENOMIC DNA]</scope>
    <source>
        <strain evidence="5 6">MR816</strain>
    </source>
</reference>
<dbReference type="GO" id="GO:0019441">
    <property type="term" value="P:L-tryptophan catabolic process to kynurenine"/>
    <property type="evidence" value="ECO:0007669"/>
    <property type="project" value="UniProtKB-UniRule"/>
</dbReference>
<comment type="similarity">
    <text evidence="3">Belongs to the kynurenine formamidase family.</text>
</comment>
<comment type="domain">
    <text evidence="3">The main chain amide nitrogen atoms of the second glycine and its adjacent residue in the HGGXW motif define the oxyanion hole, and stabilize the oxyanion that forms during the nucleophilic attack by the catalytic serine during substrate cleavage.</text>
</comment>
<dbReference type="PANTHER" id="PTHR48081">
    <property type="entry name" value="AB HYDROLASE SUPERFAMILY PROTEIN C4A8.06C"/>
    <property type="match status" value="1"/>
</dbReference>
<evidence type="ECO:0000256" key="1">
    <source>
        <dbReference type="ARBA" id="ARBA00022801"/>
    </source>
</evidence>
<name>A0A059JK56_TRIIM</name>
<keyword evidence="1 3" id="KW-0378">Hydrolase</keyword>
<keyword evidence="6" id="KW-1185">Reference proteome</keyword>
<comment type="pathway">
    <text evidence="3">Amino-acid degradation; L-tryptophan degradation via kynurenine pathway; L-kynurenine from L-tryptophan: step 2/2.</text>
</comment>
<dbReference type="AlphaFoldDB" id="A0A059JK56"/>
<dbReference type="OMA" id="RDVMCVA"/>
<accession>A0A059JK56</accession>
<feature type="short sequence motif" description="HGGXW" evidence="3">
    <location>
        <begin position="40"/>
        <end position="44"/>
    </location>
</feature>
<dbReference type="HOGENOM" id="CLU_016852_0_0_1"/>
<dbReference type="InterPro" id="IPR029058">
    <property type="entry name" value="AB_hydrolase_fold"/>
</dbReference>
<dbReference type="OrthoDB" id="420264at2759"/>
<dbReference type="SUPFAM" id="SSF53474">
    <property type="entry name" value="alpha/beta-Hydrolases"/>
    <property type="match status" value="1"/>
</dbReference>
<gene>
    <name evidence="5" type="ORF">H109_00207</name>
</gene>
<dbReference type="Pfam" id="PF07859">
    <property type="entry name" value="Abhydrolase_3"/>
    <property type="match status" value="1"/>
</dbReference>
<feature type="active site" evidence="3">
    <location>
        <position position="232"/>
    </location>
</feature>
<feature type="active site" evidence="3">
    <location>
        <position position="274"/>
    </location>
</feature>
<feature type="active site" description="Nucleophile" evidence="3">
    <location>
        <position position="134"/>
    </location>
</feature>
<comment type="catalytic activity">
    <reaction evidence="3">
        <text>N-formyl-L-kynurenine + H2O = L-kynurenine + formate + H(+)</text>
        <dbReference type="Rhea" id="RHEA:13009"/>
        <dbReference type="ChEBI" id="CHEBI:15377"/>
        <dbReference type="ChEBI" id="CHEBI:15378"/>
        <dbReference type="ChEBI" id="CHEBI:15740"/>
        <dbReference type="ChEBI" id="CHEBI:57959"/>
        <dbReference type="ChEBI" id="CHEBI:58629"/>
        <dbReference type="EC" id="3.5.1.9"/>
    </reaction>
</comment>
<dbReference type="InterPro" id="IPR027519">
    <property type="entry name" value="KFase_ver/fungi-typ"/>
</dbReference>
<evidence type="ECO:0000259" key="4">
    <source>
        <dbReference type="Pfam" id="PF07859"/>
    </source>
</evidence>